<dbReference type="Proteomes" id="UP001176468">
    <property type="component" value="Unassembled WGS sequence"/>
</dbReference>
<protein>
    <submittedName>
        <fullName evidence="1">Uncharacterized protein</fullName>
    </submittedName>
</protein>
<accession>A0ABT8ZXN7</accession>
<comment type="caution">
    <text evidence="1">The sequence shown here is derived from an EMBL/GenBank/DDBJ whole genome shotgun (WGS) entry which is preliminary data.</text>
</comment>
<dbReference type="RefSeq" id="WP_304560235.1">
    <property type="nucleotide sequence ID" value="NZ_JAUQSZ010000003.1"/>
</dbReference>
<organism evidence="1 2">
    <name type="scientific">Sphingomonas immobilis</name>
    <dbReference type="NCBI Taxonomy" id="3063997"/>
    <lineage>
        <taxon>Bacteria</taxon>
        <taxon>Pseudomonadati</taxon>
        <taxon>Pseudomonadota</taxon>
        <taxon>Alphaproteobacteria</taxon>
        <taxon>Sphingomonadales</taxon>
        <taxon>Sphingomonadaceae</taxon>
        <taxon>Sphingomonas</taxon>
    </lineage>
</organism>
<reference evidence="1" key="1">
    <citation type="submission" date="2023-07" db="EMBL/GenBank/DDBJ databases">
        <authorList>
            <person name="Kim M.K."/>
        </authorList>
    </citation>
    <scope>NUCLEOTIDE SEQUENCE</scope>
    <source>
        <strain evidence="1">CA1-15</strain>
    </source>
</reference>
<dbReference type="EMBL" id="JAUQSZ010000003">
    <property type="protein sequence ID" value="MDO7841775.1"/>
    <property type="molecule type" value="Genomic_DNA"/>
</dbReference>
<keyword evidence="2" id="KW-1185">Reference proteome</keyword>
<proteinExistence type="predicted"/>
<gene>
    <name evidence="1" type="ORF">Q5H94_05510</name>
</gene>
<name>A0ABT8ZXN7_9SPHN</name>
<evidence type="ECO:0000313" key="1">
    <source>
        <dbReference type="EMBL" id="MDO7841775.1"/>
    </source>
</evidence>
<evidence type="ECO:0000313" key="2">
    <source>
        <dbReference type="Proteomes" id="UP001176468"/>
    </source>
</evidence>
<sequence>MNGCDDEPMRTDCESSQLHATGLNRIVLITQQDFMTEGAWKTIYEREARLRTRFTFGWQTATNLSDARMHRPYWKT</sequence>